<proteinExistence type="predicted"/>
<dbReference type="GeneID" id="9596595"/>
<feature type="region of interest" description="Disordered" evidence="1">
    <location>
        <begin position="1115"/>
        <end position="1186"/>
    </location>
</feature>
<name>D8QK49_SCHCM</name>
<keyword evidence="2" id="KW-0812">Transmembrane</keyword>
<keyword evidence="2" id="KW-1133">Transmembrane helix</keyword>
<dbReference type="InterPro" id="IPR045338">
    <property type="entry name" value="DUF6535"/>
</dbReference>
<reference evidence="4 5" key="1">
    <citation type="journal article" date="2010" name="Nat. Biotechnol.">
        <title>Genome sequence of the model mushroom Schizophyllum commune.</title>
        <authorList>
            <person name="Ohm R.A."/>
            <person name="de Jong J.F."/>
            <person name="Lugones L.G."/>
            <person name="Aerts A."/>
            <person name="Kothe E."/>
            <person name="Stajich J.E."/>
            <person name="de Vries R.P."/>
            <person name="Record E."/>
            <person name="Levasseur A."/>
            <person name="Baker S.E."/>
            <person name="Bartholomew K.A."/>
            <person name="Coutinho P.M."/>
            <person name="Erdmann S."/>
            <person name="Fowler T.J."/>
            <person name="Gathman A.C."/>
            <person name="Lombard V."/>
            <person name="Henrissat B."/>
            <person name="Knabe N."/>
            <person name="Kuees U."/>
            <person name="Lilly W.W."/>
            <person name="Lindquist E."/>
            <person name="Lucas S."/>
            <person name="Magnuson J.K."/>
            <person name="Piumi F."/>
            <person name="Raudaskoski M."/>
            <person name="Salamov A."/>
            <person name="Schmutz J."/>
            <person name="Schwarze F.W.M.R."/>
            <person name="vanKuyk P.A."/>
            <person name="Horton J.S."/>
            <person name="Grigoriev I.V."/>
            <person name="Woesten H.A.B."/>
        </authorList>
    </citation>
    <scope>NUCLEOTIDE SEQUENCE [LARGE SCALE GENOMIC DNA]</scope>
    <source>
        <strain evidence="5">H4-8 / FGSC 9210</strain>
    </source>
</reference>
<feature type="region of interest" description="Disordered" evidence="1">
    <location>
        <begin position="1049"/>
        <end position="1076"/>
    </location>
</feature>
<evidence type="ECO:0000256" key="2">
    <source>
        <dbReference type="SAM" id="Phobius"/>
    </source>
</evidence>
<feature type="compositionally biased region" description="Basic and acidic residues" evidence="1">
    <location>
        <begin position="1126"/>
        <end position="1138"/>
    </location>
</feature>
<dbReference type="InParanoid" id="D8QK49"/>
<evidence type="ECO:0000313" key="5">
    <source>
        <dbReference type="Proteomes" id="UP000007431"/>
    </source>
</evidence>
<dbReference type="EMBL" id="GL377315">
    <property type="protein sequence ID" value="EFI91828.1"/>
    <property type="molecule type" value="Genomic_DNA"/>
</dbReference>
<accession>D8QK49</accession>
<dbReference type="VEuPathDB" id="FungiDB:SCHCODRAFT_0238437"/>
<dbReference type="HOGENOM" id="CLU_006163_0_0_1"/>
<feature type="transmembrane region" description="Helical" evidence="2">
    <location>
        <begin position="234"/>
        <end position="255"/>
    </location>
</feature>
<dbReference type="OrthoDB" id="3219854at2759"/>
<feature type="domain" description="DUF6535" evidence="3">
    <location>
        <begin position="49"/>
        <end position="223"/>
    </location>
</feature>
<protein>
    <recommendedName>
        <fullName evidence="3">DUF6535 domain-containing protein</fullName>
    </recommendedName>
</protein>
<feature type="compositionally biased region" description="Basic and acidic residues" evidence="1">
    <location>
        <begin position="889"/>
        <end position="900"/>
    </location>
</feature>
<keyword evidence="5" id="KW-1185">Reference proteome</keyword>
<dbReference type="eggNOG" id="ENOG502QQCT">
    <property type="taxonomic scope" value="Eukaryota"/>
</dbReference>
<dbReference type="KEGG" id="scm:SCHCO_0238437"/>
<keyword evidence="2" id="KW-0472">Membrane</keyword>
<organism evidence="5">
    <name type="scientific">Schizophyllum commune (strain H4-8 / FGSC 9210)</name>
    <name type="common">Split gill fungus</name>
    <dbReference type="NCBI Taxonomy" id="578458"/>
    <lineage>
        <taxon>Eukaryota</taxon>
        <taxon>Fungi</taxon>
        <taxon>Dikarya</taxon>
        <taxon>Basidiomycota</taxon>
        <taxon>Agaricomycotina</taxon>
        <taxon>Agaricomycetes</taxon>
        <taxon>Agaricomycetidae</taxon>
        <taxon>Agaricales</taxon>
        <taxon>Schizophyllaceae</taxon>
        <taxon>Schizophyllum</taxon>
    </lineage>
</organism>
<dbReference type="Pfam" id="PF20153">
    <property type="entry name" value="DUF6535"/>
    <property type="match status" value="1"/>
</dbReference>
<feature type="region of interest" description="Disordered" evidence="1">
    <location>
        <begin position="986"/>
        <end position="1005"/>
    </location>
</feature>
<evidence type="ECO:0000256" key="1">
    <source>
        <dbReference type="SAM" id="MobiDB-lite"/>
    </source>
</evidence>
<feature type="transmembrane region" description="Helical" evidence="2">
    <location>
        <begin position="199"/>
        <end position="222"/>
    </location>
</feature>
<evidence type="ECO:0000313" key="4">
    <source>
        <dbReference type="EMBL" id="EFI91828.1"/>
    </source>
</evidence>
<gene>
    <name evidence="4" type="ORF">SCHCODRAFT_238437</name>
</gene>
<sequence>MYQRNSTMAHRRIINQGAEQARENVRRGYADKYEDDPLYEELGNEARIWRVMLDEGRIVDAAMLQRFRDHLDVDLVFAGLFSAVLTTFVVQTSQTPSTTGDTTIALLLEIIAIQRAWANDPRVDGVASFSPPPPAPSPSPWINRCWFLSLIFSLLAAFGAVVVRQWLQEYESDIAGPPKRRALVRHFRRVGLENYKVHVIVPILPMLLHVSLLLFFIGLILYVGQSDPTMSRGIIALTVMIYLLYVLTNVLPVFYPQCPYRSPLSTAGYWAKSLYMLLHARLPLERRPRETFAMPPGGAPKDLPTSDLEDDEGETSADDDSGYEEGHSVSLRRGVIWAKSRGRQLHDFICAIIRTVGTAWKRYGLDALKIPSDHEWDTVLQKSDDLIPDSLDWAMQASPDLSIAPLVVQASAGLRYEGRNWRSSTQPHTRLLHNRIIPWFYNALSTRRAVFDWAPGRDNELLRMAHSLLLVQDSLGKAQFHLCTSRVFQALTLALLDLPNTPAVTATDMAQMSATLLALQQRLDWLTPFWVRNDTGAVLETIAQAYSLLKDTPLVTDMGCLKITSSRDSVDDASRLHMTCHAIDSYSKEDSADGNAAFDDNLGFLAARLTDLLLTTLGHDSIDSALRTIGHSAVSAAFKSTFLVHPPPSFAGSGLTNTPLPVTFAMSLFWFLLKLAREPEHTVDKVAILNALSRHASNYCEFLAEALDNDEISVELLLEVVSTVLHDHQLACLDITDALALSLATQLSKVAARANSEQVDKKFPAASYKLHSALLSLKPTYRDMWKQQLDEHLRPRVIPLVVALALKTTHGCEALAEWVDDLPSLVQDPSSNLDISVPDEAKNDEDLNWYRHFTSDPGKYINARPRRWWLHISELVSFDEAVERMQKKDAKHAWEDERRLRGNGAEADTSDDAESPGPVHGGLEDRGGAEHTQSQIISRLRDLGAWGVAPFKRVRPFLASVRRPRLGSSFIKLDDIDVERTAGASILPGPMRSESNPETKETEQNPGIEAQGLALQGQPRGKRFVTAASGKLDEQEVVCDPEQARHAHERCGEKGQEKGSGSACMPTRESVNADGGKMRRAAGTMWWEARTKSRGKGKEPGWAVWEAAVGLARRGIGREAGGTGGREGKEMGGRDGCRRSHRRGSRAEDMVNVRSARRGASSVEDFDQPSPSAEATPSDNKGLLRGFGVTSRMPRSRSQYACPRRLPLLFDSRNMLPAVSGDVDKWSWKSITLAGTVYRKKSSGIVQPTCNVLNAMTDAARAVVPIPRALNCDLTSAIAEINVIGVCLGTVWKSRSPHTIVALMIAGQKASTLG</sequence>
<feature type="compositionally biased region" description="Acidic residues" evidence="1">
    <location>
        <begin position="307"/>
        <end position="323"/>
    </location>
</feature>
<dbReference type="Proteomes" id="UP000007431">
    <property type="component" value="Unassembled WGS sequence"/>
</dbReference>
<feature type="transmembrane region" description="Helical" evidence="2">
    <location>
        <begin position="145"/>
        <end position="167"/>
    </location>
</feature>
<feature type="region of interest" description="Disordered" evidence="1">
    <location>
        <begin position="889"/>
        <end position="934"/>
    </location>
</feature>
<evidence type="ECO:0000259" key="3">
    <source>
        <dbReference type="Pfam" id="PF20153"/>
    </source>
</evidence>
<feature type="region of interest" description="Disordered" evidence="1">
    <location>
        <begin position="291"/>
        <end position="326"/>
    </location>
</feature>
<dbReference type="RefSeq" id="XP_003026731.1">
    <property type="nucleotide sequence ID" value="XM_003026685.1"/>
</dbReference>
<feature type="compositionally biased region" description="Polar residues" evidence="1">
    <location>
        <begin position="1169"/>
        <end position="1179"/>
    </location>
</feature>